<protein>
    <submittedName>
        <fullName evidence="3">Proline-rich protein PRCC</fullName>
    </submittedName>
</protein>
<accession>A0AAJ7UBJ5</accession>
<evidence type="ECO:0000313" key="2">
    <source>
        <dbReference type="Proteomes" id="UP001318040"/>
    </source>
</evidence>
<sequence length="354" mass="37267">MSLVAYASSEDDDDEAATAAAPGLLAPRRRGQPVRIAAPALRDPDSDDEDEEPKVKRFAPSTVAPGTTGLSALLPKPRGGVLSAASLAGTKVTSRPLVPHALTKARRAAAPTAQVPSPSAIKAASRAAVLQRVARQAPPHAVGDDDDASDGEEEQAASGGGASFFSLPARPGTGASPPGVAVNLLGAGTAVPCPATGDSVQDAPLEFSGIKADAGEPGEFPGDYGGGGYQGYYEQPYGAEMATAGTEPGTSIVDNDAFRRLQGKRNRGEEINFIEIKGEEQMSGAKEWLTKSLTQEKTMKSFSKKKGDQPSTQQKRKHQITYLMHQAKERELELKNSWAENKLTRRQTQAKYGF</sequence>
<gene>
    <name evidence="3" type="primary">PRCC</name>
</gene>
<dbReference type="RefSeq" id="XP_032831783.1">
    <property type="nucleotide sequence ID" value="XM_032975892.1"/>
</dbReference>
<evidence type="ECO:0000256" key="1">
    <source>
        <dbReference type="SAM" id="MobiDB-lite"/>
    </source>
</evidence>
<reference evidence="3" key="1">
    <citation type="submission" date="2025-08" db="UniProtKB">
        <authorList>
            <consortium name="RefSeq"/>
        </authorList>
    </citation>
    <scope>IDENTIFICATION</scope>
    <source>
        <tissue evidence="3">Sperm</tissue>
    </source>
</reference>
<dbReference type="KEGG" id="pmrn:116954987"/>
<dbReference type="Proteomes" id="UP001318040">
    <property type="component" value="Chromosome 57"/>
</dbReference>
<dbReference type="CTD" id="5546"/>
<dbReference type="Pfam" id="PF10253">
    <property type="entry name" value="PRCC"/>
    <property type="match status" value="1"/>
</dbReference>
<dbReference type="InterPro" id="IPR018800">
    <property type="entry name" value="PRCC"/>
</dbReference>
<dbReference type="GO" id="GO:0005634">
    <property type="term" value="C:nucleus"/>
    <property type="evidence" value="ECO:0007669"/>
    <property type="project" value="TreeGrafter"/>
</dbReference>
<proteinExistence type="predicted"/>
<feature type="region of interest" description="Disordered" evidence="1">
    <location>
        <begin position="1"/>
        <end position="76"/>
    </location>
</feature>
<dbReference type="PANTHER" id="PTHR13621">
    <property type="entry name" value="PROLINE-RICH PROTEIN PRCC"/>
    <property type="match status" value="1"/>
</dbReference>
<keyword evidence="2" id="KW-1185">Reference proteome</keyword>
<dbReference type="PANTHER" id="PTHR13621:SF2">
    <property type="entry name" value="PROLINE-RICH PROTEIN PRCC"/>
    <property type="match status" value="1"/>
</dbReference>
<name>A0AAJ7UBJ5_PETMA</name>
<feature type="region of interest" description="Disordered" evidence="1">
    <location>
        <begin position="131"/>
        <end position="227"/>
    </location>
</feature>
<organism evidence="2 3">
    <name type="scientific">Petromyzon marinus</name>
    <name type="common">Sea lamprey</name>
    <dbReference type="NCBI Taxonomy" id="7757"/>
    <lineage>
        <taxon>Eukaryota</taxon>
        <taxon>Metazoa</taxon>
        <taxon>Chordata</taxon>
        <taxon>Craniata</taxon>
        <taxon>Vertebrata</taxon>
        <taxon>Cyclostomata</taxon>
        <taxon>Hyperoartia</taxon>
        <taxon>Petromyzontiformes</taxon>
        <taxon>Petromyzontidae</taxon>
        <taxon>Petromyzon</taxon>
    </lineage>
</organism>
<evidence type="ECO:0000313" key="3">
    <source>
        <dbReference type="RefSeq" id="XP_032831783.1"/>
    </source>
</evidence>
<feature type="region of interest" description="Disordered" evidence="1">
    <location>
        <begin position="296"/>
        <end position="319"/>
    </location>
</feature>
<feature type="compositionally biased region" description="Acidic residues" evidence="1">
    <location>
        <begin position="144"/>
        <end position="155"/>
    </location>
</feature>
<dbReference type="AlphaFoldDB" id="A0AAJ7UBJ5"/>